<evidence type="ECO:0000256" key="1">
    <source>
        <dbReference type="SAM" id="MobiDB-lite"/>
    </source>
</evidence>
<dbReference type="InterPro" id="IPR029787">
    <property type="entry name" value="Nucleotide_cyclase"/>
</dbReference>
<reference evidence="2" key="1">
    <citation type="submission" date="2021-02" db="EMBL/GenBank/DDBJ databases">
        <title>First Annotated Genome of the Yellow-green Alga Tribonema minus.</title>
        <authorList>
            <person name="Mahan K.M."/>
        </authorList>
    </citation>
    <scope>NUCLEOTIDE SEQUENCE</scope>
    <source>
        <strain evidence="2">UTEX B ZZ1240</strain>
    </source>
</reference>
<proteinExistence type="predicted"/>
<gene>
    <name evidence="2" type="ORF">JKP88DRAFT_283402</name>
</gene>
<dbReference type="PANTHER" id="PTHR43336">
    <property type="entry name" value="OXYGEN SENSOR HISTIDINE KINASE RESPONSE REGULATOR DEVS/DOSS"/>
    <property type="match status" value="1"/>
</dbReference>
<feature type="compositionally biased region" description="Low complexity" evidence="1">
    <location>
        <begin position="139"/>
        <end position="150"/>
    </location>
</feature>
<evidence type="ECO:0008006" key="4">
    <source>
        <dbReference type="Google" id="ProtNLM"/>
    </source>
</evidence>
<keyword evidence="3" id="KW-1185">Reference proteome</keyword>
<dbReference type="SUPFAM" id="SSF55073">
    <property type="entry name" value="Nucleotide cyclase"/>
    <property type="match status" value="1"/>
</dbReference>
<feature type="compositionally biased region" description="Gly residues" evidence="1">
    <location>
        <begin position="108"/>
        <end position="138"/>
    </location>
</feature>
<protein>
    <recommendedName>
        <fullName evidence="4">Guanylate cyclase domain-containing protein</fullName>
    </recommendedName>
</protein>
<dbReference type="AlphaFoldDB" id="A0A835YIG6"/>
<feature type="region of interest" description="Disordered" evidence="1">
    <location>
        <begin position="108"/>
        <end position="165"/>
    </location>
</feature>
<comment type="caution">
    <text evidence="2">The sequence shown here is derived from an EMBL/GenBank/DDBJ whole genome shotgun (WGS) entry which is preliminary data.</text>
</comment>
<accession>A0A835YIG6</accession>
<dbReference type="OrthoDB" id="60033at2759"/>
<sequence>MDAKPDFGDADADIIARNLRKSSNNRLNLLTSGTMARAVFGFCDIRAFTDTTECLREEVMPFVNRVARLLHAVARRYGGSAGGSAGDAFLLTWPATICGDRGRNGGGSGGSIGGSNSSGGAGRGGGGAGGTGGAGGSSGSSSASLSAGASSSGGGGGGGGSGRGAESVATAADHALLSFLRVIVEMERQQDYICQFSVSAMSRVCQRMPDYKARMGFGLHVGWAVQGAIGSDKKIDTSFMSPHVGLVEFLEACTKTYGVPLLMSKAFYQQLSANAQAQCRLVDVVQRAPHDPPLHIYAYACDFFKRVTPASDTSELQPFDSGGSSQRQQQQPPASAPLNITLPRLTVLVNFGGGGGAMDLGAQKERVGQYLRLRRASSMNGCVGQYLRLRRASSMNVVNPSLAWSETVMSGALNRPSVTHHLRNSVVGEVAPFDLGVQRTRTPSPRDTSHDLSISAPDTPLIPPVGEVGEVAPFDLDVQRPRTPTPRDADNYGPAVCNPSISADTAGRVMSEAMTVPPAIEFRRQPSVDLGPPPQRSFVFSLPPPERSSVLSLPPPELGPLRRSFVFSLPPPERSFVFSLPPPEMSFVFSLLPPEPSSWLSDPDLRWIRGEHTPETRAQWAAVMAAYVRGDWAAALPLAHAFDARFGGRDGPCTHLLRVLRAGRPRDWAGHRLLYAWLRDWAGHRLLYAW</sequence>
<feature type="compositionally biased region" description="Gly residues" evidence="1">
    <location>
        <begin position="151"/>
        <end position="163"/>
    </location>
</feature>
<feature type="region of interest" description="Disordered" evidence="1">
    <location>
        <begin position="314"/>
        <end position="337"/>
    </location>
</feature>
<feature type="compositionally biased region" description="Low complexity" evidence="1">
    <location>
        <begin position="321"/>
        <end position="337"/>
    </location>
</feature>
<feature type="region of interest" description="Disordered" evidence="1">
    <location>
        <begin position="437"/>
        <end position="464"/>
    </location>
</feature>
<dbReference type="EMBL" id="JAFCMP010000546">
    <property type="protein sequence ID" value="KAG5175770.1"/>
    <property type="molecule type" value="Genomic_DNA"/>
</dbReference>
<organism evidence="2 3">
    <name type="scientific">Tribonema minus</name>
    <dbReference type="NCBI Taxonomy" id="303371"/>
    <lineage>
        <taxon>Eukaryota</taxon>
        <taxon>Sar</taxon>
        <taxon>Stramenopiles</taxon>
        <taxon>Ochrophyta</taxon>
        <taxon>PX clade</taxon>
        <taxon>Xanthophyceae</taxon>
        <taxon>Tribonematales</taxon>
        <taxon>Tribonemataceae</taxon>
        <taxon>Tribonema</taxon>
    </lineage>
</organism>
<evidence type="ECO:0000313" key="2">
    <source>
        <dbReference type="EMBL" id="KAG5175770.1"/>
    </source>
</evidence>
<evidence type="ECO:0000313" key="3">
    <source>
        <dbReference type="Proteomes" id="UP000664859"/>
    </source>
</evidence>
<name>A0A835YIG6_9STRA</name>
<dbReference type="PANTHER" id="PTHR43336:SF3">
    <property type="entry name" value="GUANYLATE CYCLASE DOMAIN-CONTAINING PROTEIN"/>
    <property type="match status" value="1"/>
</dbReference>
<dbReference type="Proteomes" id="UP000664859">
    <property type="component" value="Unassembled WGS sequence"/>
</dbReference>
<dbReference type="Gene3D" id="3.30.70.1230">
    <property type="entry name" value="Nucleotide cyclase"/>
    <property type="match status" value="1"/>
</dbReference>